<name>A0A392M926_9FABA</name>
<evidence type="ECO:0000313" key="2">
    <source>
        <dbReference type="Proteomes" id="UP000265520"/>
    </source>
</evidence>
<proteinExistence type="predicted"/>
<sequence>EAVRRATIARKFIPVFMGSAFKYKFGFSREITLEIEFTCSILSAMMATSGP</sequence>
<feature type="non-terminal residue" evidence="1">
    <location>
        <position position="1"/>
    </location>
</feature>
<dbReference type="EMBL" id="LXQA010004042">
    <property type="protein sequence ID" value="MCH82694.1"/>
    <property type="molecule type" value="Genomic_DNA"/>
</dbReference>
<comment type="caution">
    <text evidence="1">The sequence shown here is derived from an EMBL/GenBank/DDBJ whole genome shotgun (WGS) entry which is preliminary data.</text>
</comment>
<dbReference type="Gene3D" id="3.40.50.300">
    <property type="entry name" value="P-loop containing nucleotide triphosphate hydrolases"/>
    <property type="match status" value="1"/>
</dbReference>
<dbReference type="AlphaFoldDB" id="A0A392M926"/>
<dbReference type="Proteomes" id="UP000265520">
    <property type="component" value="Unassembled WGS sequence"/>
</dbReference>
<gene>
    <name evidence="1" type="ORF">A2U01_0003505</name>
</gene>
<organism evidence="1 2">
    <name type="scientific">Trifolium medium</name>
    <dbReference type="NCBI Taxonomy" id="97028"/>
    <lineage>
        <taxon>Eukaryota</taxon>
        <taxon>Viridiplantae</taxon>
        <taxon>Streptophyta</taxon>
        <taxon>Embryophyta</taxon>
        <taxon>Tracheophyta</taxon>
        <taxon>Spermatophyta</taxon>
        <taxon>Magnoliopsida</taxon>
        <taxon>eudicotyledons</taxon>
        <taxon>Gunneridae</taxon>
        <taxon>Pentapetalae</taxon>
        <taxon>rosids</taxon>
        <taxon>fabids</taxon>
        <taxon>Fabales</taxon>
        <taxon>Fabaceae</taxon>
        <taxon>Papilionoideae</taxon>
        <taxon>50 kb inversion clade</taxon>
        <taxon>NPAAA clade</taxon>
        <taxon>Hologalegina</taxon>
        <taxon>IRL clade</taxon>
        <taxon>Trifolieae</taxon>
        <taxon>Trifolium</taxon>
    </lineage>
</organism>
<reference evidence="1 2" key="1">
    <citation type="journal article" date="2018" name="Front. Plant Sci.">
        <title>Red Clover (Trifolium pratense) and Zigzag Clover (T. medium) - A Picture of Genomic Similarities and Differences.</title>
        <authorList>
            <person name="Dluhosova J."/>
            <person name="Istvanek J."/>
            <person name="Nedelnik J."/>
            <person name="Repkova J."/>
        </authorList>
    </citation>
    <scope>NUCLEOTIDE SEQUENCE [LARGE SCALE GENOMIC DNA]</scope>
    <source>
        <strain evidence="2">cv. 10/8</strain>
        <tissue evidence="1">Leaf</tissue>
    </source>
</reference>
<dbReference type="InterPro" id="IPR027417">
    <property type="entry name" value="P-loop_NTPase"/>
</dbReference>
<protein>
    <submittedName>
        <fullName evidence="1">Uncharacterized protein</fullName>
    </submittedName>
</protein>
<accession>A0A392M926</accession>
<keyword evidence="2" id="KW-1185">Reference proteome</keyword>
<evidence type="ECO:0000313" key="1">
    <source>
        <dbReference type="EMBL" id="MCH82694.1"/>
    </source>
</evidence>